<dbReference type="EMBL" id="JANVFU010000005">
    <property type="protein sequence ID" value="KAJ3745758.1"/>
    <property type="molecule type" value="Genomic_DNA"/>
</dbReference>
<dbReference type="Proteomes" id="UP001142393">
    <property type="component" value="Unassembled WGS sequence"/>
</dbReference>
<organism evidence="2 3">
    <name type="scientific">Lentinula detonsa</name>
    <dbReference type="NCBI Taxonomy" id="2804962"/>
    <lineage>
        <taxon>Eukaryota</taxon>
        <taxon>Fungi</taxon>
        <taxon>Dikarya</taxon>
        <taxon>Basidiomycota</taxon>
        <taxon>Agaricomycotina</taxon>
        <taxon>Agaricomycetes</taxon>
        <taxon>Agaricomycetidae</taxon>
        <taxon>Agaricales</taxon>
        <taxon>Marasmiineae</taxon>
        <taxon>Omphalotaceae</taxon>
        <taxon>Lentinula</taxon>
    </lineage>
</organism>
<feature type="compositionally biased region" description="Basic and acidic residues" evidence="1">
    <location>
        <begin position="215"/>
        <end position="224"/>
    </location>
</feature>
<protein>
    <submittedName>
        <fullName evidence="2">Uncharacterized protein</fullName>
    </submittedName>
</protein>
<feature type="region of interest" description="Disordered" evidence="1">
    <location>
        <begin position="196"/>
        <end position="241"/>
    </location>
</feature>
<evidence type="ECO:0000313" key="3">
    <source>
        <dbReference type="Proteomes" id="UP001142393"/>
    </source>
</evidence>
<proteinExistence type="predicted"/>
<reference evidence="2 3" key="1">
    <citation type="journal article" date="2023" name="Proc. Natl. Acad. Sci. U.S.A.">
        <title>A global phylogenomic analysis of the shiitake genus Lentinula.</title>
        <authorList>
            <person name="Sierra-Patev S."/>
            <person name="Min B."/>
            <person name="Naranjo-Ortiz M."/>
            <person name="Looney B."/>
            <person name="Konkel Z."/>
            <person name="Slot J.C."/>
            <person name="Sakamoto Y."/>
            <person name="Steenwyk J.L."/>
            <person name="Rokas A."/>
            <person name="Carro J."/>
            <person name="Camarero S."/>
            <person name="Ferreira P."/>
            <person name="Molpeceres G."/>
            <person name="Ruiz-Duenas F.J."/>
            <person name="Serrano A."/>
            <person name="Henrissat B."/>
            <person name="Drula E."/>
            <person name="Hughes K.W."/>
            <person name="Mata J.L."/>
            <person name="Ishikawa N.K."/>
            <person name="Vargas-Isla R."/>
            <person name="Ushijima S."/>
            <person name="Smith C.A."/>
            <person name="Donoghue J."/>
            <person name="Ahrendt S."/>
            <person name="Andreopoulos W."/>
            <person name="He G."/>
            <person name="LaButti K."/>
            <person name="Lipzen A."/>
            <person name="Ng V."/>
            <person name="Riley R."/>
            <person name="Sandor L."/>
            <person name="Barry K."/>
            <person name="Martinez A.T."/>
            <person name="Xiao Y."/>
            <person name="Gibbons J.G."/>
            <person name="Terashima K."/>
            <person name="Grigoriev I.V."/>
            <person name="Hibbett D."/>
        </authorList>
    </citation>
    <scope>NUCLEOTIDE SEQUENCE [LARGE SCALE GENOMIC DNA]</scope>
    <source>
        <strain evidence="2 3">TFB7810</strain>
    </source>
</reference>
<sequence length="241" mass="26177">MTPIVHKQSQIKATYRQPLAELPLTNFRARPSSITNPHGPADIPEHISYLETPVIIPRTPLLRSSDNIARFRQGYVQPPLKQIIERSPTVSIADASSLHQPSSPQIAMTSVSKLPGAPHTIDSRSKFKPAAHAFARAPASTHGPSHLLSATKIVSNAQNLGHLTSLTSTNAALSTPIEPIPAPLADATTAIIESKLTDPGTVPLPPQTLRQRRSPFREGRRFIPLDDSDTSDDEQRQIGFL</sequence>
<keyword evidence="3" id="KW-1185">Reference proteome</keyword>
<evidence type="ECO:0000256" key="1">
    <source>
        <dbReference type="SAM" id="MobiDB-lite"/>
    </source>
</evidence>
<name>A0A9W8P2U4_9AGAR</name>
<comment type="caution">
    <text evidence="2">The sequence shown here is derived from an EMBL/GenBank/DDBJ whole genome shotgun (WGS) entry which is preliminary data.</text>
</comment>
<accession>A0A9W8P2U4</accession>
<evidence type="ECO:0000313" key="2">
    <source>
        <dbReference type="EMBL" id="KAJ3745758.1"/>
    </source>
</evidence>
<dbReference type="AlphaFoldDB" id="A0A9W8P2U4"/>
<gene>
    <name evidence="2" type="ORF">DFH05DRAFT_1049566</name>
</gene>